<dbReference type="Pfam" id="PF02321">
    <property type="entry name" value="OEP"/>
    <property type="match status" value="1"/>
</dbReference>
<organism evidence="10 11">
    <name type="scientific">Marinilabilia salmonicolor</name>
    <dbReference type="NCBI Taxonomy" id="989"/>
    <lineage>
        <taxon>Bacteria</taxon>
        <taxon>Pseudomonadati</taxon>
        <taxon>Bacteroidota</taxon>
        <taxon>Bacteroidia</taxon>
        <taxon>Marinilabiliales</taxon>
        <taxon>Marinilabiliaceae</taxon>
        <taxon>Marinilabilia</taxon>
    </lineage>
</organism>
<keyword evidence="8 9" id="KW-0472">Membrane</keyword>
<dbReference type="SUPFAM" id="SSF82693">
    <property type="entry name" value="Multidrug efflux transporter AcrB pore domain, PN1, PN2, PC1 and PC2 subdomains"/>
    <property type="match status" value="2"/>
</dbReference>
<dbReference type="Proteomes" id="UP000252733">
    <property type="component" value="Unassembled WGS sequence"/>
</dbReference>
<feature type="transmembrane region" description="Helical" evidence="9">
    <location>
        <begin position="367"/>
        <end position="387"/>
    </location>
</feature>
<proteinExistence type="inferred from homology"/>
<feature type="transmembrane region" description="Helical" evidence="9">
    <location>
        <begin position="905"/>
        <end position="923"/>
    </location>
</feature>
<dbReference type="Gene3D" id="1.20.1600.10">
    <property type="entry name" value="Outer membrane efflux proteins (OEP)"/>
    <property type="match status" value="1"/>
</dbReference>
<feature type="transmembrane region" description="Helical" evidence="9">
    <location>
        <begin position="12"/>
        <end position="31"/>
    </location>
</feature>
<dbReference type="SUPFAM" id="SSF56954">
    <property type="entry name" value="Outer membrane efflux proteins (OEP)"/>
    <property type="match status" value="1"/>
</dbReference>
<dbReference type="PANTHER" id="PTHR32063:SF24">
    <property type="entry name" value="CATION EFFLUX SYSTEM (ACRB_ACRD_ACRF FAMILY)"/>
    <property type="match status" value="1"/>
</dbReference>
<evidence type="ECO:0000256" key="9">
    <source>
        <dbReference type="SAM" id="Phobius"/>
    </source>
</evidence>
<evidence type="ECO:0000256" key="1">
    <source>
        <dbReference type="ARBA" id="ARBA00004651"/>
    </source>
</evidence>
<feature type="transmembrane region" description="Helical" evidence="9">
    <location>
        <begin position="453"/>
        <end position="473"/>
    </location>
</feature>
<evidence type="ECO:0000313" key="10">
    <source>
        <dbReference type="EMBL" id="RCW37443.1"/>
    </source>
</evidence>
<evidence type="ECO:0000256" key="3">
    <source>
        <dbReference type="ARBA" id="ARBA00010942"/>
    </source>
</evidence>
<feature type="transmembrane region" description="Helical" evidence="9">
    <location>
        <begin position="879"/>
        <end position="898"/>
    </location>
</feature>
<dbReference type="SUPFAM" id="SSF82866">
    <property type="entry name" value="Multidrug efflux transporter AcrB transmembrane domain"/>
    <property type="match status" value="2"/>
</dbReference>
<dbReference type="EMBL" id="QPIZ01000006">
    <property type="protein sequence ID" value="RCW37443.1"/>
    <property type="molecule type" value="Genomic_DNA"/>
</dbReference>
<name>A0A368V9Q0_9BACT</name>
<dbReference type="Gene3D" id="3.30.70.1440">
    <property type="entry name" value="Multidrug efflux transporter AcrB pore domain"/>
    <property type="match status" value="1"/>
</dbReference>
<dbReference type="InterPro" id="IPR001036">
    <property type="entry name" value="Acrflvin-R"/>
</dbReference>
<evidence type="ECO:0000256" key="8">
    <source>
        <dbReference type="ARBA" id="ARBA00023136"/>
    </source>
</evidence>
<protein>
    <submittedName>
        <fullName evidence="10">Cobalt-zinc-cadmium resistance protein CzcA</fullName>
    </submittedName>
</protein>
<dbReference type="InterPro" id="IPR004763">
    <property type="entry name" value="CusA-like"/>
</dbReference>
<evidence type="ECO:0000256" key="2">
    <source>
        <dbReference type="ARBA" id="ARBA00007613"/>
    </source>
</evidence>
<feature type="transmembrane region" description="Helical" evidence="9">
    <location>
        <begin position="543"/>
        <end position="560"/>
    </location>
</feature>
<dbReference type="GO" id="GO:0042910">
    <property type="term" value="F:xenobiotic transmembrane transporter activity"/>
    <property type="evidence" value="ECO:0007669"/>
    <property type="project" value="TreeGrafter"/>
</dbReference>
<dbReference type="GO" id="GO:0008324">
    <property type="term" value="F:monoatomic cation transmembrane transporter activity"/>
    <property type="evidence" value="ECO:0007669"/>
    <property type="project" value="InterPro"/>
</dbReference>
<comment type="subcellular location">
    <subcellularLocation>
        <location evidence="1">Cell membrane</location>
        <topology evidence="1">Multi-pass membrane protein</topology>
    </subcellularLocation>
</comment>
<dbReference type="PANTHER" id="PTHR32063">
    <property type="match status" value="1"/>
</dbReference>
<evidence type="ECO:0000256" key="5">
    <source>
        <dbReference type="ARBA" id="ARBA00022475"/>
    </source>
</evidence>
<comment type="caution">
    <text evidence="10">The sequence shown here is derived from an EMBL/GenBank/DDBJ whole genome shotgun (WGS) entry which is preliminary data.</text>
</comment>
<accession>A0A368V9Q0</accession>
<dbReference type="InterPro" id="IPR027463">
    <property type="entry name" value="AcrB_DN_DC_subdom"/>
</dbReference>
<dbReference type="SUPFAM" id="SSF82714">
    <property type="entry name" value="Multidrug efflux transporter AcrB TolC docking domain, DN and DC subdomains"/>
    <property type="match status" value="2"/>
</dbReference>
<feature type="transmembrane region" description="Helical" evidence="9">
    <location>
        <begin position="1046"/>
        <end position="1062"/>
    </location>
</feature>
<feature type="transmembrane region" description="Helical" evidence="9">
    <location>
        <begin position="1009"/>
        <end position="1034"/>
    </location>
</feature>
<keyword evidence="6 9" id="KW-0812">Transmembrane</keyword>
<dbReference type="RefSeq" id="WP_114436715.1">
    <property type="nucleotide sequence ID" value="NZ_QPIZ01000006.1"/>
</dbReference>
<evidence type="ECO:0000256" key="4">
    <source>
        <dbReference type="ARBA" id="ARBA00022448"/>
    </source>
</evidence>
<sequence>MIEAIVRFSVRNKLMVFLFTATVAAFGIFSLTRLPIGATPDVTNNQVQVITTSRNLSTLDVEKFLTYPVEMEMANLPGVQEIRSVSKFGLSVVTIVFDENLGTYLPRQLIAEKIESASEAIPEGYGKPFMGPVSTGLGEIYQYTLEVKPGYEERYSPMELRSIQDWMVKRQLSGIDGVVEVNTWGGLLKQYEVAVDPARLKELDVTLDEVYQAVSENNSVAGGSYIERNGQSYFVRGEGLVQDLDDIRNIVVDSRAGSPVLVRHLAEVQFGRANRFGAITGNGEGEKVMGQVMMLKGANPKAVIDRVKERVAEVQETLPEGVYINPFLDRSELIGRTTATIAENLILGALIVIFVVVLLLGSWRSGLVVASIIPLSLLFALSLMYLTGVDANLMSLGAIDFGIIIDGAVIIVEYISYKINVRRKGLMGLSGEERLHARDSLSIDGASKMMKSAVFGQVIIIIVLVPILTLSGVEGKMFRPMALTFSFALLGAMVFGFTFVPAISALFIKASNRERRTISDRLMDFLNRLYAPTIAWSLNHKKAVVIMAAILLGGSGFLFTRMGAEFVPTLDEGDFVIQPVLKTGTSLGETIEIMTRIEKIVKTFPETRQVVSRIGAAEVPTDPMSMEETDVIIALKRKGSWTTAETKDELADKYKERIQEKIPGLEIEFTQPIEMRFNELITGVRADLAIKVFGDDLEVLNQKGDEIQQLMRDIPGAADVVLEKTTGLPEMLVSYNRKKLASLGLNIADINRLINVAFAGASVGTVYEGERRFDLVVRLTQESRNSVEDLHNLMITLPGGSQIPMGEVADISYSKGPAQISRDETRRRIVVGVNVRGRDLESVVEDAADVISRKVDLPPGYFVEYGGQFENLRSARQRLLVVVPVALLLIFIMLHFAFGSIRPAILVFSAVPLSAVGGILFLWMRGMPFSISAGVGFVALFGVSVLNGIVLIDHYHDLRNSGMTDLKELILAGARQRLRPVLLTATSTAFGFFPMAFSTGAGAEVQRPLATVVVGGLVTATLLTLVVLPVLYCLMEDRSKLQKFGIPKWLTILLVLLAPAVLNAQRPVSPEEAVQLALENNAGILASDLKLKAAEKRTSTAWDLDKTEFTASYDENNIAADNTDPITVFGVSQQLKFPLVYMAEKKVLKSGEEVQLYRHRINLRELTRNVLVAYYDVIYFEKIEEHYQALDSLFSVYADAVEMKQQSGEGNRLDVLLARTKNEEVALKLMQASEDRSTAMKRLEGLLQLDEEFTLSLDALPRLDVEESDPSGHPEMLMQNAAGEMAGNEWKVNKMNWLPDISIGYFQGTNDVENTPIYRGFEVGLAFPLFFGSQSAKVKSSRMEMEAARLEYQNFGIQLSGRREALMAQYRKHARTLEIYETNRKAQAGEMMKVARKSFDSGQISVLEYVTIMDQARQVMLDYLNSLRAYNRTVLEINYLVL</sequence>
<keyword evidence="4" id="KW-0813">Transport</keyword>
<keyword evidence="11" id="KW-1185">Reference proteome</keyword>
<comment type="similarity">
    <text evidence="3">Belongs to the resistance-nodulation-cell division (RND) (TC 2.A.6) family.</text>
</comment>
<dbReference type="GO" id="GO:0015562">
    <property type="term" value="F:efflux transmembrane transporter activity"/>
    <property type="evidence" value="ECO:0007669"/>
    <property type="project" value="InterPro"/>
</dbReference>
<dbReference type="Gene3D" id="3.30.70.1320">
    <property type="entry name" value="Multidrug efflux transporter AcrB pore domain like"/>
    <property type="match status" value="1"/>
</dbReference>
<keyword evidence="7 9" id="KW-1133">Transmembrane helix</keyword>
<evidence type="ECO:0000256" key="6">
    <source>
        <dbReference type="ARBA" id="ARBA00022692"/>
    </source>
</evidence>
<feature type="transmembrane region" description="Helical" evidence="9">
    <location>
        <begin position="341"/>
        <end position="360"/>
    </location>
</feature>
<feature type="transmembrane region" description="Helical" evidence="9">
    <location>
        <begin position="929"/>
        <end position="952"/>
    </location>
</feature>
<feature type="transmembrane region" description="Helical" evidence="9">
    <location>
        <begin position="485"/>
        <end position="508"/>
    </location>
</feature>
<dbReference type="Gene3D" id="3.30.70.1430">
    <property type="entry name" value="Multidrug efflux transporter AcrB pore domain"/>
    <property type="match status" value="2"/>
</dbReference>
<dbReference type="GO" id="GO:0005886">
    <property type="term" value="C:plasma membrane"/>
    <property type="evidence" value="ECO:0007669"/>
    <property type="project" value="UniProtKB-SubCell"/>
</dbReference>
<gene>
    <name evidence="10" type="ORF">DFO77_106137</name>
</gene>
<dbReference type="Pfam" id="PF00873">
    <property type="entry name" value="ACR_tran"/>
    <property type="match status" value="1"/>
</dbReference>
<feature type="transmembrane region" description="Helical" evidence="9">
    <location>
        <begin position="393"/>
        <end position="417"/>
    </location>
</feature>
<dbReference type="InterPro" id="IPR003423">
    <property type="entry name" value="OMP_efflux"/>
</dbReference>
<comment type="similarity">
    <text evidence="2">Belongs to the outer membrane factor (OMF) (TC 1.B.17) family.</text>
</comment>
<reference evidence="10 11" key="1">
    <citation type="submission" date="2018-07" db="EMBL/GenBank/DDBJ databases">
        <title>Freshwater and sediment microbial communities from various areas in North America, analyzing microbe dynamics in response to fracking.</title>
        <authorList>
            <person name="Lamendella R."/>
        </authorList>
    </citation>
    <scope>NUCLEOTIDE SEQUENCE [LARGE SCALE GENOMIC DNA]</scope>
    <source>
        <strain evidence="10 11">160A</strain>
    </source>
</reference>
<evidence type="ECO:0000313" key="11">
    <source>
        <dbReference type="Proteomes" id="UP000252733"/>
    </source>
</evidence>
<dbReference type="NCBIfam" id="TIGR00914">
    <property type="entry name" value="2A0601"/>
    <property type="match status" value="1"/>
</dbReference>
<keyword evidence="5" id="KW-1003">Cell membrane</keyword>
<dbReference type="Gene3D" id="1.20.1640.10">
    <property type="entry name" value="Multidrug efflux transporter AcrB transmembrane domain"/>
    <property type="match status" value="2"/>
</dbReference>
<feature type="transmembrane region" description="Helical" evidence="9">
    <location>
        <begin position="981"/>
        <end position="1003"/>
    </location>
</feature>
<dbReference type="Gene3D" id="3.30.2090.10">
    <property type="entry name" value="Multidrug efflux transporter AcrB TolC docking domain, DN and DC subdomains"/>
    <property type="match status" value="2"/>
</dbReference>
<evidence type="ECO:0000256" key="7">
    <source>
        <dbReference type="ARBA" id="ARBA00022989"/>
    </source>
</evidence>
<dbReference type="PRINTS" id="PR00702">
    <property type="entry name" value="ACRIFLAVINRP"/>
</dbReference>